<dbReference type="OrthoDB" id="4735803at2759"/>
<gene>
    <name evidence="1" type="ORF">FHL15_003447</name>
</gene>
<organism evidence="1 2">
    <name type="scientific">Xylaria flabelliformis</name>
    <dbReference type="NCBI Taxonomy" id="2512241"/>
    <lineage>
        <taxon>Eukaryota</taxon>
        <taxon>Fungi</taxon>
        <taxon>Dikarya</taxon>
        <taxon>Ascomycota</taxon>
        <taxon>Pezizomycotina</taxon>
        <taxon>Sordariomycetes</taxon>
        <taxon>Xylariomycetidae</taxon>
        <taxon>Xylariales</taxon>
        <taxon>Xylariaceae</taxon>
        <taxon>Xylaria</taxon>
    </lineage>
</organism>
<protein>
    <submittedName>
        <fullName evidence="1">Uncharacterized protein</fullName>
    </submittedName>
</protein>
<reference evidence="2" key="1">
    <citation type="submission" date="2019-06" db="EMBL/GenBank/DDBJ databases">
        <title>Draft genome sequence of the griseofulvin-producing fungus Xylaria cubensis strain G536.</title>
        <authorList>
            <person name="Mead M.E."/>
            <person name="Raja H.A."/>
            <person name="Steenwyk J.L."/>
            <person name="Knowles S.L."/>
            <person name="Oberlies N.H."/>
            <person name="Rokas A."/>
        </authorList>
    </citation>
    <scope>NUCLEOTIDE SEQUENCE [LARGE SCALE GENOMIC DNA]</scope>
    <source>
        <strain evidence="2">G536</strain>
    </source>
</reference>
<comment type="caution">
    <text evidence="1">The sequence shown here is derived from an EMBL/GenBank/DDBJ whole genome shotgun (WGS) entry which is preliminary data.</text>
</comment>
<proteinExistence type="predicted"/>
<dbReference type="AlphaFoldDB" id="A0A553I5K4"/>
<accession>A0A553I5K4</accession>
<name>A0A553I5K4_9PEZI</name>
<dbReference type="EMBL" id="VFLP01000015">
    <property type="protein sequence ID" value="TRX95489.1"/>
    <property type="molecule type" value="Genomic_DNA"/>
</dbReference>
<evidence type="ECO:0000313" key="2">
    <source>
        <dbReference type="Proteomes" id="UP000319160"/>
    </source>
</evidence>
<evidence type="ECO:0000313" key="1">
    <source>
        <dbReference type="EMBL" id="TRX95489.1"/>
    </source>
</evidence>
<keyword evidence="2" id="KW-1185">Reference proteome</keyword>
<sequence length="192" mass="21651">MIMAKSEERHIAYQDDVFCLQVTIETEVTTAERDASNNVNSKISRPTFDLSLGFSHLSQATDCRPIEIAKELLHGNHICSDEVWIGYRPKDSGEDEEDCYIHSFDEAGYHPASHISDGQDLLKELDDLEAARPKPEKRQAMIPGNREGIWKNPKLGASQLHFDSWVEEIAALEASASMPKGTRYYKVKDVSK</sequence>
<dbReference type="Proteomes" id="UP000319160">
    <property type="component" value="Unassembled WGS sequence"/>
</dbReference>